<dbReference type="RefSeq" id="WP_089311847.1">
    <property type="nucleotide sequence ID" value="NZ_FZNP01000004.1"/>
</dbReference>
<keyword evidence="2" id="KW-0012">Acyltransferase</keyword>
<evidence type="ECO:0000256" key="1">
    <source>
        <dbReference type="ARBA" id="ARBA00022679"/>
    </source>
</evidence>
<dbReference type="PANTHER" id="PTHR34069:SF2">
    <property type="entry name" value="BETA-KETOACYL-[ACYL-CARRIER-PROTEIN] SYNTHASE III"/>
    <property type="match status" value="1"/>
</dbReference>
<evidence type="ECO:0000256" key="2">
    <source>
        <dbReference type="ARBA" id="ARBA00023315"/>
    </source>
</evidence>
<dbReference type="EMBL" id="FZNP01000004">
    <property type="protein sequence ID" value="SNR56606.1"/>
    <property type="molecule type" value="Genomic_DNA"/>
</dbReference>
<keyword evidence="5" id="KW-1185">Reference proteome</keyword>
<sequence length="349" mass="37002">MSEPNIYITACATWLPPLLPVAQAVADGHCDERLARRTGMVSVAVAGAEAAPEMAGRAARIALRRARYDGADIALILHANFFYQGHDVWAPASYVQRVAVGNDCPAVEIRQASNGGMAAVELARAFLVAAPGREAALVTTGDKFGPPAFDRWRSDPGTVYADGGTALALSRRRGFGLLRSLATVSDPELEGMHRGDDSFGPAPLSARSIVDLDACQRDFLASAGMRHVAARVCAGQEAVLTEALAQAGARLTDIDRVVLPHLGLHRLNGSYLRRFGLRPEITTWPWSRHIGHLGAGDPIAGLEHLMLTGALGAGDRCLLVSVGAGFTWSAAVIDILERPAWADTPARPP</sequence>
<evidence type="ECO:0000313" key="5">
    <source>
        <dbReference type="Proteomes" id="UP000198420"/>
    </source>
</evidence>
<proteinExistence type="predicted"/>
<dbReference type="InterPro" id="IPR013747">
    <property type="entry name" value="ACP_syn_III_C"/>
</dbReference>
<protein>
    <submittedName>
        <fullName evidence="4">3-oxoacyl-[acyl-carrier-protein] synthase-3</fullName>
    </submittedName>
</protein>
<name>A0A238XC37_9ACTN</name>
<dbReference type="Pfam" id="PF08541">
    <property type="entry name" value="ACP_syn_III_C"/>
    <property type="match status" value="1"/>
</dbReference>
<dbReference type="CDD" id="cd00827">
    <property type="entry name" value="init_cond_enzymes"/>
    <property type="match status" value="1"/>
</dbReference>
<dbReference type="Gene3D" id="3.40.47.10">
    <property type="match status" value="2"/>
</dbReference>
<feature type="domain" description="Beta-ketoacyl-[acyl-carrier-protein] synthase III C-terminal" evidence="3">
    <location>
        <begin position="244"/>
        <end position="334"/>
    </location>
</feature>
<evidence type="ECO:0000259" key="3">
    <source>
        <dbReference type="Pfam" id="PF08541"/>
    </source>
</evidence>
<organism evidence="4 5">
    <name type="scientific">Actinomadura mexicana</name>
    <dbReference type="NCBI Taxonomy" id="134959"/>
    <lineage>
        <taxon>Bacteria</taxon>
        <taxon>Bacillati</taxon>
        <taxon>Actinomycetota</taxon>
        <taxon>Actinomycetes</taxon>
        <taxon>Streptosporangiales</taxon>
        <taxon>Thermomonosporaceae</taxon>
        <taxon>Actinomadura</taxon>
    </lineage>
</organism>
<dbReference type="SUPFAM" id="SSF53901">
    <property type="entry name" value="Thiolase-like"/>
    <property type="match status" value="1"/>
</dbReference>
<gene>
    <name evidence="4" type="ORF">SAMN06265355_104199</name>
</gene>
<keyword evidence="1" id="KW-0808">Transferase</keyword>
<reference evidence="5" key="1">
    <citation type="submission" date="2017-06" db="EMBL/GenBank/DDBJ databases">
        <authorList>
            <person name="Varghese N."/>
            <person name="Submissions S."/>
        </authorList>
    </citation>
    <scope>NUCLEOTIDE SEQUENCE [LARGE SCALE GENOMIC DNA]</scope>
    <source>
        <strain evidence="5">DSM 44485</strain>
    </source>
</reference>
<dbReference type="OrthoDB" id="7055207at2"/>
<dbReference type="GO" id="GO:0016746">
    <property type="term" value="F:acyltransferase activity"/>
    <property type="evidence" value="ECO:0007669"/>
    <property type="project" value="UniProtKB-KW"/>
</dbReference>
<dbReference type="InterPro" id="IPR016039">
    <property type="entry name" value="Thiolase-like"/>
</dbReference>
<dbReference type="PANTHER" id="PTHR34069">
    <property type="entry name" value="3-OXOACYL-[ACYL-CARRIER-PROTEIN] SYNTHASE 3"/>
    <property type="match status" value="1"/>
</dbReference>
<accession>A0A238XC37</accession>
<evidence type="ECO:0000313" key="4">
    <source>
        <dbReference type="EMBL" id="SNR56606.1"/>
    </source>
</evidence>
<dbReference type="AlphaFoldDB" id="A0A238XC37"/>
<dbReference type="Proteomes" id="UP000198420">
    <property type="component" value="Unassembled WGS sequence"/>
</dbReference>
<dbReference type="GO" id="GO:0044550">
    <property type="term" value="P:secondary metabolite biosynthetic process"/>
    <property type="evidence" value="ECO:0007669"/>
    <property type="project" value="TreeGrafter"/>
</dbReference>